<dbReference type="GeneID" id="101657668"/>
<dbReference type="Pfam" id="PF15771">
    <property type="entry name" value="IHO1"/>
    <property type="match status" value="1"/>
</dbReference>
<organism evidence="2 3">
    <name type="scientific">Echinops telfairi</name>
    <name type="common">Lesser hedgehog tenrec</name>
    <dbReference type="NCBI Taxonomy" id="9371"/>
    <lineage>
        <taxon>Eukaryota</taxon>
        <taxon>Metazoa</taxon>
        <taxon>Chordata</taxon>
        <taxon>Craniata</taxon>
        <taxon>Vertebrata</taxon>
        <taxon>Euteleostomi</taxon>
        <taxon>Mammalia</taxon>
        <taxon>Eutheria</taxon>
        <taxon>Afrotheria</taxon>
        <taxon>Tenrecidae</taxon>
        <taxon>Tenrecinae</taxon>
        <taxon>Echinops</taxon>
    </lineage>
</organism>
<feature type="region of interest" description="Disordered" evidence="1">
    <location>
        <begin position="480"/>
        <end position="502"/>
    </location>
</feature>
<name>A0ABM0J5J5_ECHTE</name>
<dbReference type="RefSeq" id="XP_004715282.1">
    <property type="nucleotide sequence ID" value="XM_004715225.1"/>
</dbReference>
<protein>
    <submittedName>
        <fullName evidence="3">Interactor of HORMAD1 protein 1</fullName>
    </submittedName>
</protein>
<feature type="region of interest" description="Disordered" evidence="1">
    <location>
        <begin position="406"/>
        <end position="456"/>
    </location>
</feature>
<reference evidence="3" key="1">
    <citation type="submission" date="2025-08" db="UniProtKB">
        <authorList>
            <consortium name="RefSeq"/>
        </authorList>
    </citation>
    <scope>IDENTIFICATION</scope>
</reference>
<dbReference type="Proteomes" id="UP000694863">
    <property type="component" value="Unplaced"/>
</dbReference>
<sequence>MDCNVWNIKEMLTIPSGSGAIKSSNWNNNQSDYSILSDSQFLFGSQFCPENSETLSGPLEIGTHSRHPKQSQQNSLDSEPSIFTKYQTKPKLFGGDTKDGSLFPLPLSAGKSKGLLEQFEEKKKREKDKCESETAGSFMSLVKESIHKLQTSVEKSEEHLSSRSQSSLDSLATLAITLQKMAQAQHAHLLEVVQGKRSMEQTLLKMQKTSEGKQSELVEMKSDLKHLEVSVTQQSKDFQQLREQLAQLDAPSLLADLKKWISLPRGRELMVDSSSQTSPLLAQSLSFTRQEKRTSEEPAACSACMYGVWGEGAKSDALREEATLPIAESRKGSRPGQDKEMQTVCKHRALADHGARDLGSQGASRVRSGDLNHCAASIKKSCRDYEVQDVFSCDPCGQSVVAKPKGRVVQRGKKGNTQQLRRAPRGKPLPRKQESSPRKTTCTVNPKYLGPQPPVFRPQRARQVQPLHLWCSRTPTKPACSTRGLGRGPSENPNILSSSSQRDPQMYWFSNLNTPISESPQLKEQGKNLLYDFLLDSSDEGF</sequence>
<keyword evidence="2" id="KW-1185">Reference proteome</keyword>
<accession>A0ABM0J5J5</accession>
<dbReference type="PANTHER" id="PTHR35662">
    <property type="entry name" value="INTERACTOR OF HORMAD1 PROTEIN 1"/>
    <property type="match status" value="1"/>
</dbReference>
<gene>
    <name evidence="3" type="primary">IHO1</name>
</gene>
<feature type="region of interest" description="Disordered" evidence="1">
    <location>
        <begin position="54"/>
        <end position="80"/>
    </location>
</feature>
<evidence type="ECO:0000313" key="2">
    <source>
        <dbReference type="Proteomes" id="UP000694863"/>
    </source>
</evidence>
<feature type="compositionally biased region" description="Polar residues" evidence="1">
    <location>
        <begin position="491"/>
        <end position="502"/>
    </location>
</feature>
<proteinExistence type="predicted"/>
<evidence type="ECO:0000256" key="1">
    <source>
        <dbReference type="SAM" id="MobiDB-lite"/>
    </source>
</evidence>
<dbReference type="InterPro" id="IPR031529">
    <property type="entry name" value="IHO1"/>
</dbReference>
<dbReference type="PANTHER" id="PTHR35662:SF1">
    <property type="entry name" value="INTERACTOR OF HORMAD1 PROTEIN 1"/>
    <property type="match status" value="1"/>
</dbReference>
<evidence type="ECO:0000313" key="3">
    <source>
        <dbReference type="RefSeq" id="XP_004715282.1"/>
    </source>
</evidence>